<sequence length="82" mass="9150">MEADIEADVLFNEIKALKLFSIPHSSNPLDTLQYIFEHILTSSLPNVTISLRILLTLPVSVSSGERSLSKLKIKNFLLLQSP</sequence>
<dbReference type="EMBL" id="JASPKY010000477">
    <property type="protein sequence ID" value="KAK9695556.1"/>
    <property type="molecule type" value="Genomic_DNA"/>
</dbReference>
<gene>
    <name evidence="2" type="ORF">QE152_g32495</name>
</gene>
<protein>
    <submittedName>
        <fullName evidence="2">HAT family C-terminal dimerization region</fullName>
    </submittedName>
</protein>
<organism evidence="2 3">
    <name type="scientific">Popillia japonica</name>
    <name type="common">Japanese beetle</name>
    <dbReference type="NCBI Taxonomy" id="7064"/>
    <lineage>
        <taxon>Eukaryota</taxon>
        <taxon>Metazoa</taxon>
        <taxon>Ecdysozoa</taxon>
        <taxon>Arthropoda</taxon>
        <taxon>Hexapoda</taxon>
        <taxon>Insecta</taxon>
        <taxon>Pterygota</taxon>
        <taxon>Neoptera</taxon>
        <taxon>Endopterygota</taxon>
        <taxon>Coleoptera</taxon>
        <taxon>Polyphaga</taxon>
        <taxon>Scarabaeiformia</taxon>
        <taxon>Scarabaeidae</taxon>
        <taxon>Rutelinae</taxon>
        <taxon>Popillia</taxon>
    </lineage>
</organism>
<dbReference type="AlphaFoldDB" id="A0AAW1IZF4"/>
<evidence type="ECO:0000259" key="1">
    <source>
        <dbReference type="Pfam" id="PF05699"/>
    </source>
</evidence>
<accession>A0AAW1IZF4</accession>
<dbReference type="InterPro" id="IPR008906">
    <property type="entry name" value="HATC_C_dom"/>
</dbReference>
<proteinExistence type="predicted"/>
<evidence type="ECO:0000313" key="2">
    <source>
        <dbReference type="EMBL" id="KAK9695556.1"/>
    </source>
</evidence>
<name>A0AAW1IZF4_POPJA</name>
<evidence type="ECO:0000313" key="3">
    <source>
        <dbReference type="Proteomes" id="UP001458880"/>
    </source>
</evidence>
<reference evidence="2 3" key="1">
    <citation type="journal article" date="2024" name="BMC Genomics">
        <title>De novo assembly and annotation of Popillia japonica's genome with initial clues to its potential as an invasive pest.</title>
        <authorList>
            <person name="Cucini C."/>
            <person name="Boschi S."/>
            <person name="Funari R."/>
            <person name="Cardaioli E."/>
            <person name="Iannotti N."/>
            <person name="Marturano G."/>
            <person name="Paoli F."/>
            <person name="Bruttini M."/>
            <person name="Carapelli A."/>
            <person name="Frati F."/>
            <person name="Nardi F."/>
        </authorList>
    </citation>
    <scope>NUCLEOTIDE SEQUENCE [LARGE SCALE GENOMIC DNA]</scope>
    <source>
        <strain evidence="2">DMR45628</strain>
    </source>
</reference>
<dbReference type="Pfam" id="PF05699">
    <property type="entry name" value="Dimer_Tnp_hAT"/>
    <property type="match status" value="1"/>
</dbReference>
<dbReference type="GO" id="GO:0046983">
    <property type="term" value="F:protein dimerization activity"/>
    <property type="evidence" value="ECO:0007669"/>
    <property type="project" value="InterPro"/>
</dbReference>
<dbReference type="Proteomes" id="UP001458880">
    <property type="component" value="Unassembled WGS sequence"/>
</dbReference>
<keyword evidence="3" id="KW-1185">Reference proteome</keyword>
<feature type="domain" description="HAT C-terminal dimerisation" evidence="1">
    <location>
        <begin position="13"/>
        <end position="74"/>
    </location>
</feature>
<comment type="caution">
    <text evidence="2">The sequence shown here is derived from an EMBL/GenBank/DDBJ whole genome shotgun (WGS) entry which is preliminary data.</text>
</comment>